<name>A0ABQ0JG52_9VIBR</name>
<dbReference type="EMBL" id="BBMS01000033">
    <property type="protein sequence ID" value="GAL27727.1"/>
    <property type="molecule type" value="Genomic_DNA"/>
</dbReference>
<evidence type="ECO:0000313" key="2">
    <source>
        <dbReference type="EMBL" id="GAL27727.1"/>
    </source>
</evidence>
<protein>
    <recommendedName>
        <fullName evidence="4">DUF3592 domain-containing protein</fullName>
    </recommendedName>
</protein>
<dbReference type="Proteomes" id="UP000029223">
    <property type="component" value="Unassembled WGS sequence"/>
</dbReference>
<keyword evidence="1" id="KW-0472">Membrane</keyword>
<comment type="caution">
    <text evidence="2">The sequence shown here is derived from an EMBL/GenBank/DDBJ whole genome shotgun (WGS) entry which is preliminary data.</text>
</comment>
<evidence type="ECO:0000256" key="1">
    <source>
        <dbReference type="SAM" id="Phobius"/>
    </source>
</evidence>
<accession>A0ABQ0JG52</accession>
<sequence length="154" mass="17458">MPTIASQRGALSLSMAYWLSFTMLGLLAALSLGRHLYHVHIAQTIDNTITEVIDDVNSQFYEQVMRHRCFFQSAQTGHGTHEFGRYRYDYAGGHTRYFTVTFTFDDADYAQDIGAYLSADKQNGLAYQWDVPLLYLHPDTQTVNTTASVADCRV</sequence>
<keyword evidence="3" id="KW-1185">Reference proteome</keyword>
<feature type="transmembrane region" description="Helical" evidence="1">
    <location>
        <begin position="15"/>
        <end position="33"/>
    </location>
</feature>
<organism evidence="2 3">
    <name type="scientific">Vibrio variabilis</name>
    <dbReference type="NCBI Taxonomy" id="990271"/>
    <lineage>
        <taxon>Bacteria</taxon>
        <taxon>Pseudomonadati</taxon>
        <taxon>Pseudomonadota</taxon>
        <taxon>Gammaproteobacteria</taxon>
        <taxon>Vibrionales</taxon>
        <taxon>Vibrionaceae</taxon>
        <taxon>Vibrio</taxon>
    </lineage>
</organism>
<proteinExistence type="predicted"/>
<gene>
    <name evidence="2" type="ORF">JCM19239_1448</name>
</gene>
<evidence type="ECO:0000313" key="3">
    <source>
        <dbReference type="Proteomes" id="UP000029223"/>
    </source>
</evidence>
<keyword evidence="1" id="KW-1133">Transmembrane helix</keyword>
<reference evidence="3" key="1">
    <citation type="submission" date="2014-09" db="EMBL/GenBank/DDBJ databases">
        <title>Vibrio variabilis JCM 19239. (C206) whole genome shotgun sequence.</title>
        <authorList>
            <person name="Sawabe T."/>
            <person name="Meirelles P."/>
            <person name="Nakanishi M."/>
            <person name="Sayaka M."/>
            <person name="Hattori M."/>
            <person name="Ohkuma M."/>
        </authorList>
    </citation>
    <scope>NUCLEOTIDE SEQUENCE [LARGE SCALE GENOMIC DNA]</scope>
    <source>
        <strain evidence="3">JCM 19239</strain>
    </source>
</reference>
<keyword evidence="1" id="KW-0812">Transmembrane</keyword>
<evidence type="ECO:0008006" key="4">
    <source>
        <dbReference type="Google" id="ProtNLM"/>
    </source>
</evidence>